<feature type="chain" id="PRO_5042135312" evidence="1">
    <location>
        <begin position="21"/>
        <end position="151"/>
    </location>
</feature>
<dbReference type="AlphaFoldDB" id="A0AAD7D9J0"/>
<evidence type="ECO:0000313" key="3">
    <source>
        <dbReference type="Proteomes" id="UP001221757"/>
    </source>
</evidence>
<protein>
    <submittedName>
        <fullName evidence="2">Uncharacterized protein</fullName>
    </submittedName>
</protein>
<comment type="caution">
    <text evidence="2">The sequence shown here is derived from an EMBL/GenBank/DDBJ whole genome shotgun (WGS) entry which is preliminary data.</text>
</comment>
<evidence type="ECO:0000256" key="1">
    <source>
        <dbReference type="SAM" id="SignalP"/>
    </source>
</evidence>
<keyword evidence="1" id="KW-0732">Signal</keyword>
<accession>A0AAD7D9J0</accession>
<evidence type="ECO:0000313" key="2">
    <source>
        <dbReference type="EMBL" id="KAJ7686389.1"/>
    </source>
</evidence>
<reference evidence="2" key="1">
    <citation type="submission" date="2023-03" db="EMBL/GenBank/DDBJ databases">
        <title>Massive genome expansion in bonnet fungi (Mycena s.s.) driven by repeated elements and novel gene families across ecological guilds.</title>
        <authorList>
            <consortium name="Lawrence Berkeley National Laboratory"/>
            <person name="Harder C.B."/>
            <person name="Miyauchi S."/>
            <person name="Viragh M."/>
            <person name="Kuo A."/>
            <person name="Thoen E."/>
            <person name="Andreopoulos B."/>
            <person name="Lu D."/>
            <person name="Skrede I."/>
            <person name="Drula E."/>
            <person name="Henrissat B."/>
            <person name="Morin E."/>
            <person name="Kohler A."/>
            <person name="Barry K."/>
            <person name="LaButti K."/>
            <person name="Morin E."/>
            <person name="Salamov A."/>
            <person name="Lipzen A."/>
            <person name="Mereny Z."/>
            <person name="Hegedus B."/>
            <person name="Baldrian P."/>
            <person name="Stursova M."/>
            <person name="Weitz H."/>
            <person name="Taylor A."/>
            <person name="Grigoriev I.V."/>
            <person name="Nagy L.G."/>
            <person name="Martin F."/>
            <person name="Kauserud H."/>
        </authorList>
    </citation>
    <scope>NUCLEOTIDE SEQUENCE</scope>
    <source>
        <strain evidence="2">CBHHK067</strain>
    </source>
</reference>
<gene>
    <name evidence="2" type="ORF">B0H17DRAFT_1181213</name>
</gene>
<name>A0AAD7D9J0_MYCRO</name>
<feature type="signal peptide" evidence="1">
    <location>
        <begin position="1"/>
        <end position="20"/>
    </location>
</feature>
<organism evidence="2 3">
    <name type="scientific">Mycena rosella</name>
    <name type="common">Pink bonnet</name>
    <name type="synonym">Agaricus rosellus</name>
    <dbReference type="NCBI Taxonomy" id="1033263"/>
    <lineage>
        <taxon>Eukaryota</taxon>
        <taxon>Fungi</taxon>
        <taxon>Dikarya</taxon>
        <taxon>Basidiomycota</taxon>
        <taxon>Agaricomycotina</taxon>
        <taxon>Agaricomycetes</taxon>
        <taxon>Agaricomycetidae</taxon>
        <taxon>Agaricales</taxon>
        <taxon>Marasmiineae</taxon>
        <taxon>Mycenaceae</taxon>
        <taxon>Mycena</taxon>
    </lineage>
</organism>
<sequence length="151" mass="17594">MLLGLSALIIITSLVWLALPTRICRVMDDCLGRAERLYHGAQISGLLSPSSDPEIAESLHHLQRTVSEIQERQLYNSLRPWCEIWDMLRGHSLGIFRCVRDIKVLKNQIEIRREIRLRELMEGVFTNGEDATRVRFKHLDMRHTRLPMCDC</sequence>
<dbReference type="EMBL" id="JARKIE010000096">
    <property type="protein sequence ID" value="KAJ7686389.1"/>
    <property type="molecule type" value="Genomic_DNA"/>
</dbReference>
<proteinExistence type="predicted"/>
<keyword evidence="3" id="KW-1185">Reference proteome</keyword>
<dbReference type="Proteomes" id="UP001221757">
    <property type="component" value="Unassembled WGS sequence"/>
</dbReference>